<evidence type="ECO:0000313" key="3">
    <source>
        <dbReference type="Proteomes" id="UP000296355"/>
    </source>
</evidence>
<dbReference type="EMBL" id="KP136799">
    <property type="protein sequence ID" value="AJG42964.1"/>
    <property type="molecule type" value="Genomic_DNA"/>
</dbReference>
<evidence type="ECO:0000313" key="2">
    <source>
        <dbReference type="EMBL" id="AJG42964.1"/>
    </source>
</evidence>
<dbReference type="GO" id="GO:0019079">
    <property type="term" value="P:viral genome replication"/>
    <property type="evidence" value="ECO:0007669"/>
    <property type="project" value="InterPro"/>
</dbReference>
<protein>
    <submittedName>
        <fullName evidence="2">Helicase/primase</fullName>
    </submittedName>
</protein>
<keyword evidence="2" id="KW-0378">Hydrolase</keyword>
<keyword evidence="1" id="KW-0812">Transmembrane</keyword>
<proteinExistence type="predicted"/>
<dbReference type="KEGG" id="vg:65099456"/>
<accession>A0A0R5ZAL6</accession>
<keyword evidence="2" id="KW-0347">Helicase</keyword>
<dbReference type="InterPro" id="IPR004996">
    <property type="entry name" value="HSV_HEPA"/>
</dbReference>
<keyword evidence="3" id="KW-1185">Reference proteome</keyword>
<keyword evidence="1" id="KW-1133">Transmembrane helix</keyword>
<reference evidence="2" key="1">
    <citation type="submission" date="2014-11" db="EMBL/GenBank/DDBJ databases">
        <title>Gammaherpesviruses are widespread among seal species in Canada.</title>
        <authorList>
            <person name="Bellehumeur C."/>
            <person name="Nielsen O."/>
            <person name="Measures L."/>
            <person name="Harwood L."/>
            <person name="Boyle B."/>
            <person name="Gagnon C.A."/>
        </authorList>
    </citation>
    <scope>NUCLEOTIDE SEQUENCE [LARGE SCALE GENOMIC DNA]</scope>
    <source>
        <strain evidence="2">FMV04-1493874</strain>
    </source>
</reference>
<dbReference type="Pfam" id="PF03324">
    <property type="entry name" value="Herpes_HEPA"/>
    <property type="match status" value="1"/>
</dbReference>
<dbReference type="GeneID" id="65099456"/>
<sequence length="478" mass="54681">MEAQKTLNCGKLLGIYFYNVSEKHQVAIWVVRYISLQTRSTCSVFVVCRLSKNDLIQMPLQEPIPKPYSVNVNFMLWELQLRLKQPILQKVYLLKNSILFFHLDSPHILADVEIANVSVPCLDTHVAGAFLCIQGKQAMCKPNESPASKTQDFFYKDMVNDISVYDLSIFLKTKHGLYTYTSTDCCESKKQKHNELEITDIFKTEILSLSLGTENHIEVCLPKCEFQILWVNLESVWNGCLAEFFRALYCKLYKVFDGLHPMLGYVFPAASPCPTFFNPEFIGFPFVYIQYGSPQKLSMKCLSYPTRGHILTHWPELSSSITRDFLLAPDLQLPKLPEAASSLTWPIWTQELNSSMCFGEENKIYVTSPHTIITINFHRLLCDALFKEEVPLQILQEIAILGSDHIKKAITDVYSFIIASLMQWGKSQSFIWTAISGCSMVFRTFSKIENWVSANLMIFIGIHIFIVSGVSCTFPQWP</sequence>
<dbReference type="Proteomes" id="UP000296355">
    <property type="component" value="Segment"/>
</dbReference>
<feature type="transmembrane region" description="Helical" evidence="1">
    <location>
        <begin position="457"/>
        <end position="477"/>
    </location>
</feature>
<dbReference type="RefSeq" id="YP_010084495.1">
    <property type="nucleotide sequence ID" value="NC_055139.1"/>
</dbReference>
<keyword evidence="2" id="KW-0547">Nucleotide-binding</keyword>
<organism evidence="2 3">
    <name type="scientific">phocid gammaherpesvirus 3</name>
    <dbReference type="NCBI Taxonomy" id="2560643"/>
    <lineage>
        <taxon>Viruses</taxon>
        <taxon>Duplodnaviria</taxon>
        <taxon>Heunggongvirae</taxon>
        <taxon>Peploviricota</taxon>
        <taxon>Herviviricetes</taxon>
        <taxon>Herpesvirales</taxon>
        <taxon>Orthoherpesviridae</taxon>
        <taxon>Gammaherpesvirinae</taxon>
        <taxon>Percavirus</taxon>
        <taxon>Percavirus phocidgamma3</taxon>
    </lineage>
</organism>
<dbReference type="GO" id="GO:0004386">
    <property type="term" value="F:helicase activity"/>
    <property type="evidence" value="ECO:0007669"/>
    <property type="project" value="UniProtKB-KW"/>
</dbReference>
<evidence type="ECO:0000256" key="1">
    <source>
        <dbReference type="SAM" id="Phobius"/>
    </source>
</evidence>
<keyword evidence="1" id="KW-0472">Membrane</keyword>
<name>A0A0R5ZAL6_9GAMA</name>
<keyword evidence="2" id="KW-0067">ATP-binding</keyword>